<name>A0A7L5BTR5_9RHOB</name>
<keyword evidence="3" id="KW-0804">Transcription</keyword>
<dbReference type="InterPro" id="IPR014710">
    <property type="entry name" value="RmlC-like_jellyroll"/>
</dbReference>
<evidence type="ECO:0000259" key="4">
    <source>
        <dbReference type="PROSITE" id="PS50042"/>
    </source>
</evidence>
<dbReference type="PANTHER" id="PTHR24567:SF68">
    <property type="entry name" value="DNA-BINDING TRANSCRIPTIONAL DUAL REGULATOR CRP"/>
    <property type="match status" value="1"/>
</dbReference>
<dbReference type="SUPFAM" id="SSF51206">
    <property type="entry name" value="cAMP-binding domain-like"/>
    <property type="match status" value="1"/>
</dbReference>
<accession>A0A7L5BTR5</accession>
<sequence>MGFLDELTACDRAVLLTSARRVVYRDGAEIIVHGDRSRETFVVLDGAAMATLVSLEGRFVAYRTIGPGDVFGELAALTGAPRNAWVHARGSVEVGVLGADVLERVIVERPGIALALCRHLAGMVADLTERVFEHTALPVRQRLARELVRRAAANGDCAVIERLSPHAELAAFIGTHREAVTKELSALAREGLIHRDGRAVRIPSLRALESAIAGAEH</sequence>
<dbReference type="AlphaFoldDB" id="A0A7L5BTR5"/>
<evidence type="ECO:0000259" key="5">
    <source>
        <dbReference type="PROSITE" id="PS51063"/>
    </source>
</evidence>
<dbReference type="PANTHER" id="PTHR24567">
    <property type="entry name" value="CRP FAMILY TRANSCRIPTIONAL REGULATORY PROTEIN"/>
    <property type="match status" value="1"/>
</dbReference>
<dbReference type="Gene3D" id="2.60.120.10">
    <property type="entry name" value="Jelly Rolls"/>
    <property type="match status" value="1"/>
</dbReference>
<evidence type="ECO:0000256" key="3">
    <source>
        <dbReference type="ARBA" id="ARBA00023163"/>
    </source>
</evidence>
<dbReference type="GO" id="GO:0003700">
    <property type="term" value="F:DNA-binding transcription factor activity"/>
    <property type="evidence" value="ECO:0007669"/>
    <property type="project" value="TreeGrafter"/>
</dbReference>
<dbReference type="KEGG" id="hdh:G5B40_08640"/>
<dbReference type="GO" id="GO:0005829">
    <property type="term" value="C:cytosol"/>
    <property type="evidence" value="ECO:0007669"/>
    <property type="project" value="TreeGrafter"/>
</dbReference>
<dbReference type="Gene3D" id="1.10.10.10">
    <property type="entry name" value="Winged helix-like DNA-binding domain superfamily/Winged helix DNA-binding domain"/>
    <property type="match status" value="1"/>
</dbReference>
<dbReference type="CDD" id="cd00038">
    <property type="entry name" value="CAP_ED"/>
    <property type="match status" value="1"/>
</dbReference>
<dbReference type="InterPro" id="IPR036388">
    <property type="entry name" value="WH-like_DNA-bd_sf"/>
</dbReference>
<dbReference type="SMART" id="SM00419">
    <property type="entry name" value="HTH_CRP"/>
    <property type="match status" value="1"/>
</dbReference>
<keyword evidence="7" id="KW-1185">Reference proteome</keyword>
<evidence type="ECO:0000313" key="6">
    <source>
        <dbReference type="EMBL" id="QIE55520.1"/>
    </source>
</evidence>
<dbReference type="Pfam" id="PF13545">
    <property type="entry name" value="HTH_Crp_2"/>
    <property type="match status" value="1"/>
</dbReference>
<dbReference type="InterPro" id="IPR012318">
    <property type="entry name" value="HTH_CRP"/>
</dbReference>
<dbReference type="InterPro" id="IPR000595">
    <property type="entry name" value="cNMP-bd_dom"/>
</dbReference>
<reference evidence="6 7" key="1">
    <citation type="submission" date="2020-02" db="EMBL/GenBank/DDBJ databases">
        <title>complete genome sequence of Rhodobacteraceae bacterium.</title>
        <authorList>
            <person name="Park J."/>
            <person name="Kim Y.-S."/>
            <person name="Kim K.-H."/>
        </authorList>
    </citation>
    <scope>NUCLEOTIDE SEQUENCE [LARGE SCALE GENOMIC DNA]</scope>
    <source>
        <strain evidence="6 7">RR4-56</strain>
    </source>
</reference>
<feature type="domain" description="HTH crp-type" evidence="5">
    <location>
        <begin position="137"/>
        <end position="206"/>
    </location>
</feature>
<dbReference type="InterPro" id="IPR050397">
    <property type="entry name" value="Env_Response_Regulators"/>
</dbReference>
<gene>
    <name evidence="6" type="ORF">G5B40_08640</name>
</gene>
<dbReference type="SMART" id="SM00100">
    <property type="entry name" value="cNMP"/>
    <property type="match status" value="1"/>
</dbReference>
<dbReference type="PROSITE" id="PS50042">
    <property type="entry name" value="CNMP_BINDING_3"/>
    <property type="match status" value="1"/>
</dbReference>
<organism evidence="6 7">
    <name type="scientific">Pikeienuella piscinae</name>
    <dbReference type="NCBI Taxonomy" id="2748098"/>
    <lineage>
        <taxon>Bacteria</taxon>
        <taxon>Pseudomonadati</taxon>
        <taxon>Pseudomonadota</taxon>
        <taxon>Alphaproteobacteria</taxon>
        <taxon>Rhodobacterales</taxon>
        <taxon>Paracoccaceae</taxon>
        <taxon>Pikeienuella</taxon>
    </lineage>
</organism>
<keyword evidence="2" id="KW-0238">DNA-binding</keyword>
<dbReference type="EMBL" id="CP049056">
    <property type="protein sequence ID" value="QIE55520.1"/>
    <property type="molecule type" value="Genomic_DNA"/>
</dbReference>
<dbReference type="PROSITE" id="PS51063">
    <property type="entry name" value="HTH_CRP_2"/>
    <property type="match status" value="1"/>
</dbReference>
<dbReference type="RefSeq" id="WP_165097547.1">
    <property type="nucleotide sequence ID" value="NZ_CP049056.1"/>
</dbReference>
<dbReference type="GO" id="GO:0003677">
    <property type="term" value="F:DNA binding"/>
    <property type="evidence" value="ECO:0007669"/>
    <property type="project" value="UniProtKB-KW"/>
</dbReference>
<evidence type="ECO:0000313" key="7">
    <source>
        <dbReference type="Proteomes" id="UP000503336"/>
    </source>
</evidence>
<keyword evidence="1" id="KW-0805">Transcription regulation</keyword>
<proteinExistence type="predicted"/>
<dbReference type="Pfam" id="PF00027">
    <property type="entry name" value="cNMP_binding"/>
    <property type="match status" value="1"/>
</dbReference>
<evidence type="ECO:0000256" key="2">
    <source>
        <dbReference type="ARBA" id="ARBA00023125"/>
    </source>
</evidence>
<evidence type="ECO:0000256" key="1">
    <source>
        <dbReference type="ARBA" id="ARBA00023015"/>
    </source>
</evidence>
<dbReference type="InterPro" id="IPR036390">
    <property type="entry name" value="WH_DNA-bd_sf"/>
</dbReference>
<protein>
    <submittedName>
        <fullName evidence="6">Crp/Fnr family transcriptional regulator</fullName>
    </submittedName>
</protein>
<dbReference type="Proteomes" id="UP000503336">
    <property type="component" value="Chromosome"/>
</dbReference>
<dbReference type="InterPro" id="IPR018490">
    <property type="entry name" value="cNMP-bd_dom_sf"/>
</dbReference>
<feature type="domain" description="Cyclic nucleotide-binding" evidence="4">
    <location>
        <begin position="3"/>
        <end position="106"/>
    </location>
</feature>
<dbReference type="SUPFAM" id="SSF46785">
    <property type="entry name" value="Winged helix' DNA-binding domain"/>
    <property type="match status" value="1"/>
</dbReference>